<name>A0A1G7G3U0_9BACT</name>
<dbReference type="STRING" id="659014.SAMN04487996_107112"/>
<gene>
    <name evidence="1" type="ORF">SAMN04487996_107112</name>
</gene>
<dbReference type="AlphaFoldDB" id="A0A1G7G3U0"/>
<keyword evidence="2" id="KW-1185">Reference proteome</keyword>
<dbReference type="EMBL" id="FNAN01000007">
    <property type="protein sequence ID" value="SDE82773.1"/>
    <property type="molecule type" value="Genomic_DNA"/>
</dbReference>
<proteinExistence type="predicted"/>
<organism evidence="1 2">
    <name type="scientific">Dyadobacter soli</name>
    <dbReference type="NCBI Taxonomy" id="659014"/>
    <lineage>
        <taxon>Bacteria</taxon>
        <taxon>Pseudomonadati</taxon>
        <taxon>Bacteroidota</taxon>
        <taxon>Cytophagia</taxon>
        <taxon>Cytophagales</taxon>
        <taxon>Spirosomataceae</taxon>
        <taxon>Dyadobacter</taxon>
    </lineage>
</organism>
<protein>
    <submittedName>
        <fullName evidence="1">Uncharacterized protein</fullName>
    </submittedName>
</protein>
<dbReference type="Proteomes" id="UP000198748">
    <property type="component" value="Unassembled WGS sequence"/>
</dbReference>
<evidence type="ECO:0000313" key="1">
    <source>
        <dbReference type="EMBL" id="SDE82773.1"/>
    </source>
</evidence>
<accession>A0A1G7G3U0</accession>
<evidence type="ECO:0000313" key="2">
    <source>
        <dbReference type="Proteomes" id="UP000198748"/>
    </source>
</evidence>
<dbReference type="OrthoDB" id="9949799at2"/>
<sequence length="64" mass="7097">MAEQTKATADAKAAEATTEYQGKTKQVEIIKFHPLVAHEVGDQPILTEEKANELIEKKYAKALK</sequence>
<reference evidence="2" key="1">
    <citation type="submission" date="2016-10" db="EMBL/GenBank/DDBJ databases">
        <authorList>
            <person name="Varghese N."/>
            <person name="Submissions S."/>
        </authorList>
    </citation>
    <scope>NUCLEOTIDE SEQUENCE [LARGE SCALE GENOMIC DNA]</scope>
    <source>
        <strain evidence="2">DSM 25329</strain>
    </source>
</reference>
<dbReference type="RefSeq" id="WP_090150144.1">
    <property type="nucleotide sequence ID" value="NZ_FNAN01000007.1"/>
</dbReference>